<dbReference type="EMBL" id="LVYD01000068">
    <property type="protein sequence ID" value="OQP59999.1"/>
    <property type="molecule type" value="Genomic_DNA"/>
</dbReference>
<gene>
    <name evidence="1" type="ORF">A3860_35085</name>
</gene>
<reference evidence="1 2" key="1">
    <citation type="submission" date="2016-03" db="EMBL/GenBank/DDBJ databases">
        <title>Niastella vici sp. nov., isolated from farmland soil.</title>
        <authorList>
            <person name="Chen L."/>
            <person name="Wang D."/>
            <person name="Yang S."/>
            <person name="Wang G."/>
        </authorList>
    </citation>
    <scope>NUCLEOTIDE SEQUENCE [LARGE SCALE GENOMIC DNA]</scope>
    <source>
        <strain evidence="1 2">DJ57</strain>
    </source>
</reference>
<proteinExistence type="predicted"/>
<accession>A0A1V9FNQ9</accession>
<keyword evidence="2" id="KW-1185">Reference proteome</keyword>
<evidence type="ECO:0000313" key="1">
    <source>
        <dbReference type="EMBL" id="OQP59999.1"/>
    </source>
</evidence>
<dbReference type="Pfam" id="PF13585">
    <property type="entry name" value="CHU_C"/>
    <property type="match status" value="1"/>
</dbReference>
<dbReference type="RefSeq" id="WP_158085411.1">
    <property type="nucleotide sequence ID" value="NZ_LVYD01000068.1"/>
</dbReference>
<dbReference type="InterPro" id="IPR026341">
    <property type="entry name" value="T9SS_type_B"/>
</dbReference>
<name>A0A1V9FNQ9_9BACT</name>
<organism evidence="1 2">
    <name type="scientific">Niastella vici</name>
    <dbReference type="NCBI Taxonomy" id="1703345"/>
    <lineage>
        <taxon>Bacteria</taxon>
        <taxon>Pseudomonadati</taxon>
        <taxon>Bacteroidota</taxon>
        <taxon>Chitinophagia</taxon>
        <taxon>Chitinophagales</taxon>
        <taxon>Chitinophagaceae</taxon>
        <taxon>Niastella</taxon>
    </lineage>
</organism>
<comment type="caution">
    <text evidence="1">The sequence shown here is derived from an EMBL/GenBank/DDBJ whole genome shotgun (WGS) entry which is preliminary data.</text>
</comment>
<dbReference type="PANTHER" id="PTHR42754:SF1">
    <property type="entry name" value="LIPOPROTEIN"/>
    <property type="match status" value="1"/>
</dbReference>
<dbReference type="OrthoDB" id="9765926at2"/>
<evidence type="ECO:0008006" key="3">
    <source>
        <dbReference type="Google" id="ProtNLM"/>
    </source>
</evidence>
<dbReference type="SUPFAM" id="SSF50998">
    <property type="entry name" value="Quinoprotein alcohol dehydrogenase-like"/>
    <property type="match status" value="1"/>
</dbReference>
<dbReference type="PANTHER" id="PTHR42754">
    <property type="entry name" value="ENDOGLUCANASE"/>
    <property type="match status" value="1"/>
</dbReference>
<dbReference type="Proteomes" id="UP000192796">
    <property type="component" value="Unassembled WGS sequence"/>
</dbReference>
<evidence type="ECO:0000313" key="2">
    <source>
        <dbReference type="Proteomes" id="UP000192796"/>
    </source>
</evidence>
<sequence>MTFAFPINDCATYTFKMLLGNAASQNQISDILGSTTGYSFQAGYTTVNGGQQDALLQQLDINGQVMWSKTLGTPTKNERIHRIARMPDGNIVLVGTNEDPGGAAQQPFIALSDINGNLLWMKLLQTTTNYRGVAVYVGEGEDIGMVAEDDSTMLYGRFDKTGSLRWMNKVQALPQSTTIGITVGPYDYFDWYLAYTGVQAGRKVGGMLTINAANGAIKGSRQFGGAADNADFIFHDMQLINMRPRIIGVYAVNGGPYQLFKMSSYNGFVTMGLFETYQMPAITFDATTTSVLTDRADVIAFMNTSGSNDLYMLKCIGEEASSYNAPIEFTKQFAGFAGYQPSAIDRTADGGFLIACNAAGAKPLFLKTDSSGWVGGCEGTAFTVTRTASYGSYTTQSVSNTATVLVPPVTSPGWVFQPALIDTGFTCRQLSCPPKPIEDTCVYTFYRSFRSTHFCDMASDLSVNANNEVMVTGSMRDDGYTPGTTHAILINYDAKGKLVNRKKVQLGDRAGLGRQFQMHDGNLLVMGSSSYNGKGYFTVSKFTPNLNILWNKALPVQDVYNDYFDLLEDANGDIYLLFQNDPFTFGNEQLSLIKLDAAGNLLWRKNYTSGNSFMTGTYGHMCQDEQYLYFAMNMPNSASTMLFKMEKAGGNLVWAKSITGTGRGIGMERDLQLLQGKLVLSGYVDINNARTVTAILFLDKNGNQVYTTAFSYKNQSLSSTTLVTKNDELVLSGFMFDNTLSPYGGFNVFLRLDANGKVLYSKRIFSTDAAFPSHVAEATDGGLYEVGNFYYNNPYTTDLYLKKYAFDGTMGNCMTESYGYLQETPTFTITPVNFITTTSPLTLITLPYSEDDYSLQQSRLVCSSPITCLNPQLTGPASICSAAPVYEYRVKKSAGCTAPVSWEFDTRMVKAISTSDSLLKVQFIGNGVSKIYSGIFSGCRLLKDSVEVQASVVTNNLELGNDTVLCTGTSVVLKANPGFVDYTWQDGSTATNYTVTAPGKYYVTVSDACGAKLSDTLVVSAAPPIVFDIGNDTSLCVHDKLNVTAPTGFLHYTWTPNYNIDKTNSNAVTLSPEVDTMYRIAVEKTPGCFGYDSIHITVKHPLPLHIGNDTSFCEGASATFSPGAGFQLPQWSTGSKDPSITVNRTGTYSVIATGSNSCISYDTVTVQVYTVPMHIANDTSFCAGGAATFSVGTGFQQQQWSTGSKAGSITVSSSGVYSVIATAINSCISYDTVQVTVYTNPTVTLPKDAELCAGATAVLDAGNGFANYLWQDGSTASKQTVQNTGVYWVQVTDRNNCKDSDTTAITRINPLPAAFLPGDTALCSYAKLEIHPLNKFSSYLWSNNAVSSSITVQQPGIYWLAVQDANGCSGRDSIVVLPKQCLQGFFAPNAFSPNKDGKNETFKPTLIGNVVKFQLLIFNRWGQIVFQSSDWNTGWDGNLAGKPQSAGAFVWTCSFQFEGAPMQKENGTVILVR</sequence>
<dbReference type="NCBIfam" id="TIGR04131">
    <property type="entry name" value="Bac_Flav_CTERM"/>
    <property type="match status" value="1"/>
</dbReference>
<dbReference type="STRING" id="1703345.A3860_35085"/>
<dbReference type="InterPro" id="IPR011047">
    <property type="entry name" value="Quinoprotein_ADH-like_sf"/>
</dbReference>
<protein>
    <recommendedName>
        <fullName evidence="3">Ig-like domain-containing protein</fullName>
    </recommendedName>
</protein>